<accession>A0A432YDD1</accession>
<keyword evidence="3" id="KW-1185">Reference proteome</keyword>
<proteinExistence type="predicted"/>
<dbReference type="EMBL" id="PIPY01000009">
    <property type="protein sequence ID" value="RUO59005.1"/>
    <property type="molecule type" value="Genomic_DNA"/>
</dbReference>
<dbReference type="Proteomes" id="UP000288259">
    <property type="component" value="Unassembled WGS sequence"/>
</dbReference>
<name>A0A432YDD1_9GAMM</name>
<evidence type="ECO:0000256" key="1">
    <source>
        <dbReference type="SAM" id="Phobius"/>
    </source>
</evidence>
<keyword evidence="1" id="KW-0812">Transmembrane</keyword>
<dbReference type="OrthoDB" id="6238700at2"/>
<sequence>MIRLLTTKLAAIVLFFAGFALVSVPSALLLYLAAWILSFIWSIDFSDWLTHVVIIALAVVWTIYAMNTDQADKILSKIITGKH</sequence>
<keyword evidence="1" id="KW-0472">Membrane</keyword>
<dbReference type="RefSeq" id="WP_126754995.1">
    <property type="nucleotide sequence ID" value="NZ_PIPY01000009.1"/>
</dbReference>
<feature type="transmembrane region" description="Helical" evidence="1">
    <location>
        <begin position="48"/>
        <end position="67"/>
    </location>
</feature>
<keyword evidence="1" id="KW-1133">Transmembrane helix</keyword>
<feature type="transmembrane region" description="Helical" evidence="1">
    <location>
        <begin position="12"/>
        <end position="36"/>
    </location>
</feature>
<gene>
    <name evidence="2" type="ORF">CWI71_09295</name>
</gene>
<comment type="caution">
    <text evidence="2">The sequence shown here is derived from an EMBL/GenBank/DDBJ whole genome shotgun (WGS) entry which is preliminary data.</text>
</comment>
<reference evidence="3" key="1">
    <citation type="journal article" date="2018" name="Front. Microbiol.">
        <title>Genome-Based Analysis Reveals the Taxonomy and Diversity of the Family Idiomarinaceae.</title>
        <authorList>
            <person name="Liu Y."/>
            <person name="Lai Q."/>
            <person name="Shao Z."/>
        </authorList>
    </citation>
    <scope>NUCLEOTIDE SEQUENCE [LARGE SCALE GENOMIC DNA]</scope>
    <source>
        <strain evidence="3">CVS-6</strain>
    </source>
</reference>
<evidence type="ECO:0000313" key="3">
    <source>
        <dbReference type="Proteomes" id="UP000288259"/>
    </source>
</evidence>
<organism evidence="2 3">
    <name type="scientific">Pseudidiomarina insulisalsae</name>
    <dbReference type="NCBI Taxonomy" id="575789"/>
    <lineage>
        <taxon>Bacteria</taxon>
        <taxon>Pseudomonadati</taxon>
        <taxon>Pseudomonadota</taxon>
        <taxon>Gammaproteobacteria</taxon>
        <taxon>Alteromonadales</taxon>
        <taxon>Idiomarinaceae</taxon>
        <taxon>Pseudidiomarina</taxon>
    </lineage>
</organism>
<dbReference type="AlphaFoldDB" id="A0A432YDD1"/>
<protein>
    <submittedName>
        <fullName evidence="2">Uncharacterized protein</fullName>
    </submittedName>
</protein>
<evidence type="ECO:0000313" key="2">
    <source>
        <dbReference type="EMBL" id="RUO59005.1"/>
    </source>
</evidence>